<dbReference type="GeneTree" id="ENSGT00390000009571"/>
<evidence type="ECO:0000256" key="2">
    <source>
        <dbReference type="ARBA" id="ARBA00023157"/>
    </source>
</evidence>
<dbReference type="SMART" id="SM00020">
    <property type="entry name" value="Tryp_SPc"/>
    <property type="match status" value="1"/>
</dbReference>
<keyword evidence="2" id="KW-1015">Disulfide bond</keyword>
<dbReference type="InterPro" id="IPR001254">
    <property type="entry name" value="Trypsin_dom"/>
</dbReference>
<dbReference type="GO" id="GO:0006508">
    <property type="term" value="P:proteolysis"/>
    <property type="evidence" value="ECO:0007669"/>
    <property type="project" value="InterPro"/>
</dbReference>
<dbReference type="PROSITE" id="PS00134">
    <property type="entry name" value="TRYPSIN_HIS"/>
    <property type="match status" value="1"/>
</dbReference>
<keyword evidence="3" id="KW-0732">Signal</keyword>
<dbReference type="InterPro" id="IPR043504">
    <property type="entry name" value="Peptidase_S1_PA_chymotrypsin"/>
</dbReference>
<feature type="chain" id="PRO_5018152823" description="Peptidase S1 domain-containing protein" evidence="3">
    <location>
        <begin position="24"/>
        <end position="252"/>
    </location>
</feature>
<dbReference type="InterPro" id="IPR009003">
    <property type="entry name" value="Peptidase_S1_PA"/>
</dbReference>
<keyword evidence="6" id="KW-1185">Reference proteome</keyword>
<feature type="signal peptide" evidence="3">
    <location>
        <begin position="1"/>
        <end position="23"/>
    </location>
</feature>
<evidence type="ECO:0000313" key="6">
    <source>
        <dbReference type="Proteomes" id="UP000265080"/>
    </source>
</evidence>
<reference evidence="5" key="3">
    <citation type="submission" date="2025-09" db="UniProtKB">
        <authorList>
            <consortium name="Ensembl"/>
        </authorList>
    </citation>
    <scope>IDENTIFICATION</scope>
</reference>
<dbReference type="AlphaFoldDB" id="A0A3P8SHZ2"/>
<accession>A0A3P8SHZ2</accession>
<sequence>MSAMHTLLLLYMMVDLQKRIIGGQKCERRYHVRLRGVAADGSSSLCGGSLISQRWILTATHCLDVYLCRTIFADLGVLLGGAAQEVQITRKPVIYTDKDNNNSDRFHDLMLLQLPGNSNIQPTNIKTLLTAFNVFCGNILKQFFMLPSLEPGKSQTLHCTDIKVVDCEDLRHTLLEKAPKVYQVKMYQHWFCGQSPGVDICYGDSGGGVVHKDKIYGIISFLGDPRYVCRKAAAFMDLCNPQYAAWIKRTIA</sequence>
<dbReference type="InterPro" id="IPR001314">
    <property type="entry name" value="Peptidase_S1A"/>
</dbReference>
<dbReference type="PANTHER" id="PTHR24276">
    <property type="entry name" value="POLYSERASE-RELATED"/>
    <property type="match status" value="1"/>
</dbReference>
<protein>
    <recommendedName>
        <fullName evidence="4">Peptidase S1 domain-containing protein</fullName>
    </recommendedName>
</protein>
<evidence type="ECO:0000256" key="1">
    <source>
        <dbReference type="ARBA" id="ARBA00007664"/>
    </source>
</evidence>
<name>A0A3P8SHZ2_AMPPE</name>
<evidence type="ECO:0000313" key="5">
    <source>
        <dbReference type="Ensembl" id="ENSAPEP00000011762.1"/>
    </source>
</evidence>
<dbReference type="PRINTS" id="PR00722">
    <property type="entry name" value="CHYMOTRYPSIN"/>
</dbReference>
<organism evidence="5 6">
    <name type="scientific">Amphiprion percula</name>
    <name type="common">Orange clownfish</name>
    <name type="synonym">Lutjanus percula</name>
    <dbReference type="NCBI Taxonomy" id="161767"/>
    <lineage>
        <taxon>Eukaryota</taxon>
        <taxon>Metazoa</taxon>
        <taxon>Chordata</taxon>
        <taxon>Craniata</taxon>
        <taxon>Vertebrata</taxon>
        <taxon>Euteleostomi</taxon>
        <taxon>Actinopterygii</taxon>
        <taxon>Neopterygii</taxon>
        <taxon>Teleostei</taxon>
        <taxon>Neoteleostei</taxon>
        <taxon>Acanthomorphata</taxon>
        <taxon>Ovalentaria</taxon>
        <taxon>Pomacentridae</taxon>
        <taxon>Amphiprion</taxon>
    </lineage>
</organism>
<dbReference type="PANTHER" id="PTHR24276:SF98">
    <property type="entry name" value="FI18310P1-RELATED"/>
    <property type="match status" value="1"/>
</dbReference>
<dbReference type="STRING" id="161767.ENSAPEP00000011762"/>
<dbReference type="PROSITE" id="PS50240">
    <property type="entry name" value="TRYPSIN_DOM"/>
    <property type="match status" value="1"/>
</dbReference>
<dbReference type="Ensembl" id="ENSAPET00000012073.1">
    <property type="protein sequence ID" value="ENSAPEP00000011762.1"/>
    <property type="gene ID" value="ENSAPEG00000008346.1"/>
</dbReference>
<reference evidence="5 6" key="1">
    <citation type="submission" date="2018-03" db="EMBL/GenBank/DDBJ databases">
        <title>Finding Nemo's genes: A chromosome-scale reference assembly of the genome of the orange clownfish Amphiprion percula.</title>
        <authorList>
            <person name="Lehmann R."/>
        </authorList>
    </citation>
    <scope>NUCLEOTIDE SEQUENCE</scope>
</reference>
<feature type="domain" description="Peptidase S1" evidence="4">
    <location>
        <begin position="20"/>
        <end position="252"/>
    </location>
</feature>
<dbReference type="InterPro" id="IPR018114">
    <property type="entry name" value="TRYPSIN_HIS"/>
</dbReference>
<reference evidence="5" key="2">
    <citation type="submission" date="2025-08" db="UniProtKB">
        <authorList>
            <consortium name="Ensembl"/>
        </authorList>
    </citation>
    <scope>IDENTIFICATION</scope>
</reference>
<dbReference type="Proteomes" id="UP000265080">
    <property type="component" value="Chromosome 3"/>
</dbReference>
<evidence type="ECO:0000259" key="4">
    <source>
        <dbReference type="PROSITE" id="PS50240"/>
    </source>
</evidence>
<comment type="similarity">
    <text evidence="1">Belongs to the peptidase S1 family.</text>
</comment>
<evidence type="ECO:0000256" key="3">
    <source>
        <dbReference type="SAM" id="SignalP"/>
    </source>
</evidence>
<dbReference type="Gene3D" id="2.40.10.10">
    <property type="entry name" value="Trypsin-like serine proteases"/>
    <property type="match status" value="2"/>
</dbReference>
<dbReference type="GO" id="GO:0004252">
    <property type="term" value="F:serine-type endopeptidase activity"/>
    <property type="evidence" value="ECO:0007669"/>
    <property type="project" value="InterPro"/>
</dbReference>
<proteinExistence type="inferred from homology"/>
<dbReference type="SUPFAM" id="SSF50494">
    <property type="entry name" value="Trypsin-like serine proteases"/>
    <property type="match status" value="1"/>
</dbReference>
<dbReference type="Pfam" id="PF00089">
    <property type="entry name" value="Trypsin"/>
    <property type="match status" value="1"/>
</dbReference>
<dbReference type="InterPro" id="IPR050430">
    <property type="entry name" value="Peptidase_S1"/>
</dbReference>